<proteinExistence type="predicted"/>
<comment type="caution">
    <text evidence="1">The sequence shown here is derived from an EMBL/GenBank/DDBJ whole genome shotgun (WGS) entry which is preliminary data.</text>
</comment>
<organism evidence="1 2">
    <name type="scientific">Batillaria attramentaria</name>
    <dbReference type="NCBI Taxonomy" id="370345"/>
    <lineage>
        <taxon>Eukaryota</taxon>
        <taxon>Metazoa</taxon>
        <taxon>Spiralia</taxon>
        <taxon>Lophotrochozoa</taxon>
        <taxon>Mollusca</taxon>
        <taxon>Gastropoda</taxon>
        <taxon>Caenogastropoda</taxon>
        <taxon>Sorbeoconcha</taxon>
        <taxon>Cerithioidea</taxon>
        <taxon>Batillariidae</taxon>
        <taxon>Batillaria</taxon>
    </lineage>
</organism>
<sequence length="123" mass="13118">MPGRRVIAAAGGDVGEVGVITFSTPGHLTAAELASFMSAADQTLCRAGGRTGANKDACTRSDIFACLQTPAGRHCTRRTPRDGEACVDSTTVFIRAVRGRNTQRLLRRISDVYQSVTSWLNCS</sequence>
<dbReference type="EMBL" id="JACVVK020000019">
    <property type="protein sequence ID" value="KAK7503698.1"/>
    <property type="molecule type" value="Genomic_DNA"/>
</dbReference>
<protein>
    <submittedName>
        <fullName evidence="1">Uncharacterized protein</fullName>
    </submittedName>
</protein>
<reference evidence="1 2" key="1">
    <citation type="journal article" date="2023" name="Sci. Data">
        <title>Genome assembly of the Korean intertidal mud-creeper Batillaria attramentaria.</title>
        <authorList>
            <person name="Patra A.K."/>
            <person name="Ho P.T."/>
            <person name="Jun S."/>
            <person name="Lee S.J."/>
            <person name="Kim Y."/>
            <person name="Won Y.J."/>
        </authorList>
    </citation>
    <scope>NUCLEOTIDE SEQUENCE [LARGE SCALE GENOMIC DNA]</scope>
    <source>
        <strain evidence="1">Wonlab-2016</strain>
    </source>
</reference>
<dbReference type="AlphaFoldDB" id="A0ABD0LX64"/>
<dbReference type="Proteomes" id="UP001519460">
    <property type="component" value="Unassembled WGS sequence"/>
</dbReference>
<evidence type="ECO:0000313" key="1">
    <source>
        <dbReference type="EMBL" id="KAK7503698.1"/>
    </source>
</evidence>
<gene>
    <name evidence="1" type="ORF">BaRGS_00005237</name>
</gene>
<name>A0ABD0LX64_9CAEN</name>
<evidence type="ECO:0000313" key="2">
    <source>
        <dbReference type="Proteomes" id="UP001519460"/>
    </source>
</evidence>
<accession>A0ABD0LX64</accession>
<keyword evidence="2" id="KW-1185">Reference proteome</keyword>